<gene>
    <name evidence="1" type="ORF">GA0074692_6741</name>
</gene>
<dbReference type="STRING" id="145854.GA0074692_6741"/>
<dbReference type="Proteomes" id="UP000198959">
    <property type="component" value="Unassembled WGS sequence"/>
</dbReference>
<sequence>MDLELVTTRLAELLAGVDGILRADAFVPDSVSVPHAYVTELTLDYDQTYGGLDLLTAGCRVLVSRADDKAGQALLKKFMKRSGPTSVKYGIEGDPGVPQTLGGACHDLHVTRVQGHRAYQVGTDWFYGAEWTVRIVGEED</sequence>
<protein>
    <recommendedName>
        <fullName evidence="3">Gp37 protein</fullName>
    </recommendedName>
</protein>
<keyword evidence="2" id="KW-1185">Reference proteome</keyword>
<organism evidence="1 2">
    <name type="scientific">Micromonospora pallida</name>
    <dbReference type="NCBI Taxonomy" id="145854"/>
    <lineage>
        <taxon>Bacteria</taxon>
        <taxon>Bacillati</taxon>
        <taxon>Actinomycetota</taxon>
        <taxon>Actinomycetes</taxon>
        <taxon>Micromonosporales</taxon>
        <taxon>Micromonosporaceae</taxon>
        <taxon>Micromonospora</taxon>
    </lineage>
</organism>
<dbReference type="OrthoDB" id="4221120at2"/>
<accession>A0A1C6TN26</accession>
<evidence type="ECO:0000313" key="2">
    <source>
        <dbReference type="Proteomes" id="UP000198959"/>
    </source>
</evidence>
<evidence type="ECO:0008006" key="3">
    <source>
        <dbReference type="Google" id="ProtNLM"/>
    </source>
</evidence>
<reference evidence="2" key="1">
    <citation type="submission" date="2016-06" db="EMBL/GenBank/DDBJ databases">
        <authorList>
            <person name="Varghese N."/>
            <person name="Submissions Spin"/>
        </authorList>
    </citation>
    <scope>NUCLEOTIDE SEQUENCE [LARGE SCALE GENOMIC DNA]</scope>
    <source>
        <strain evidence="2">DSM 43817</strain>
    </source>
</reference>
<dbReference type="RefSeq" id="WP_091654599.1">
    <property type="nucleotide sequence ID" value="NZ_FMHW01000003.1"/>
</dbReference>
<dbReference type="EMBL" id="FMHW01000003">
    <property type="protein sequence ID" value="SCL43161.1"/>
    <property type="molecule type" value="Genomic_DNA"/>
</dbReference>
<evidence type="ECO:0000313" key="1">
    <source>
        <dbReference type="EMBL" id="SCL43161.1"/>
    </source>
</evidence>
<proteinExistence type="predicted"/>
<dbReference type="AlphaFoldDB" id="A0A1C6TN26"/>
<name>A0A1C6TN26_9ACTN</name>